<dbReference type="Pfam" id="PF03193">
    <property type="entry name" value="RsgA_GTPase"/>
    <property type="match status" value="1"/>
</dbReference>
<evidence type="ECO:0000313" key="13">
    <source>
        <dbReference type="EMBL" id="MBT1702770.1"/>
    </source>
</evidence>
<dbReference type="CDD" id="cd01854">
    <property type="entry name" value="YjeQ_EngC"/>
    <property type="match status" value="1"/>
</dbReference>
<feature type="binding site" evidence="10">
    <location>
        <position position="274"/>
    </location>
    <ligand>
        <name>Zn(2+)</name>
        <dbReference type="ChEBI" id="CHEBI:29105"/>
    </ligand>
</feature>
<dbReference type="Proteomes" id="UP000772618">
    <property type="component" value="Unassembled WGS sequence"/>
</dbReference>
<keyword evidence="4 10" id="KW-0699">rRNA-binding</keyword>
<protein>
    <recommendedName>
        <fullName evidence="10">Small ribosomal subunit biogenesis GTPase RsgA</fullName>
        <ecNumber evidence="10">3.6.1.-</ecNumber>
    </recommendedName>
</protein>
<comment type="function">
    <text evidence="10">One of several proteins that assist in the late maturation steps of the functional core of the 30S ribosomal subunit. Helps release RbfA from mature subunits. May play a role in the assembly of ribosomal proteins into the subunit. Circularly permuted GTPase that catalyzes slow GTP hydrolysis, GTPase activity is stimulated by the 30S ribosomal subunit.</text>
</comment>
<keyword evidence="2 10" id="KW-0690">Ribosome biogenesis</keyword>
<dbReference type="NCBIfam" id="TIGR00157">
    <property type="entry name" value="ribosome small subunit-dependent GTPase A"/>
    <property type="match status" value="1"/>
</dbReference>
<feature type="domain" description="CP-type G" evidence="12">
    <location>
        <begin position="71"/>
        <end position="236"/>
    </location>
</feature>
<dbReference type="HAMAP" id="MF_01820">
    <property type="entry name" value="GTPase_RsgA"/>
    <property type="match status" value="1"/>
</dbReference>
<comment type="subcellular location">
    <subcellularLocation>
        <location evidence="10">Cytoplasm</location>
    </subcellularLocation>
</comment>
<dbReference type="InterPro" id="IPR031944">
    <property type="entry name" value="RsgA_N"/>
</dbReference>
<evidence type="ECO:0000256" key="8">
    <source>
        <dbReference type="ARBA" id="ARBA00022884"/>
    </source>
</evidence>
<evidence type="ECO:0000256" key="9">
    <source>
        <dbReference type="ARBA" id="ARBA00023134"/>
    </source>
</evidence>
<dbReference type="PROSITE" id="PS50936">
    <property type="entry name" value="ENGC_GTPASE"/>
    <property type="match status" value="1"/>
</dbReference>
<dbReference type="Gene3D" id="2.40.50.140">
    <property type="entry name" value="Nucleic acid-binding proteins"/>
    <property type="match status" value="1"/>
</dbReference>
<evidence type="ECO:0000259" key="11">
    <source>
        <dbReference type="PROSITE" id="PS50936"/>
    </source>
</evidence>
<dbReference type="InterPro" id="IPR030378">
    <property type="entry name" value="G_CP_dom"/>
</dbReference>
<dbReference type="PROSITE" id="PS51721">
    <property type="entry name" value="G_CP"/>
    <property type="match status" value="1"/>
</dbReference>
<evidence type="ECO:0000256" key="5">
    <source>
        <dbReference type="ARBA" id="ARBA00022741"/>
    </source>
</evidence>
<feature type="binding site" evidence="10">
    <location>
        <begin position="125"/>
        <end position="128"/>
    </location>
    <ligand>
        <name>GTP</name>
        <dbReference type="ChEBI" id="CHEBI:37565"/>
    </ligand>
</feature>
<comment type="subunit">
    <text evidence="10">Monomer. Associates with 30S ribosomal subunit, binds 16S rRNA.</text>
</comment>
<dbReference type="PANTHER" id="PTHR32120">
    <property type="entry name" value="SMALL RIBOSOMAL SUBUNIT BIOGENESIS GTPASE RSGA"/>
    <property type="match status" value="1"/>
</dbReference>
<dbReference type="CDD" id="cd04466">
    <property type="entry name" value="S1_YloQ_GTPase"/>
    <property type="match status" value="1"/>
</dbReference>
<evidence type="ECO:0000256" key="2">
    <source>
        <dbReference type="ARBA" id="ARBA00022517"/>
    </source>
</evidence>
<evidence type="ECO:0000256" key="4">
    <source>
        <dbReference type="ARBA" id="ARBA00022730"/>
    </source>
</evidence>
<accession>A0ABS5VPK2</accession>
<feature type="binding site" evidence="10">
    <location>
        <position position="268"/>
    </location>
    <ligand>
        <name>Zn(2+)</name>
        <dbReference type="ChEBI" id="CHEBI:29105"/>
    </ligand>
</feature>
<evidence type="ECO:0000256" key="1">
    <source>
        <dbReference type="ARBA" id="ARBA00022490"/>
    </source>
</evidence>
<keyword evidence="6 10" id="KW-0378">Hydrolase</keyword>
<comment type="caution">
    <text evidence="13">The sequence shown here is derived from an EMBL/GenBank/DDBJ whole genome shotgun (WGS) entry which is preliminary data.</text>
</comment>
<evidence type="ECO:0000256" key="3">
    <source>
        <dbReference type="ARBA" id="ARBA00022723"/>
    </source>
</evidence>
<reference evidence="13 14" key="1">
    <citation type="submission" date="2021-05" db="EMBL/GenBank/DDBJ databases">
        <title>A Polyphasic approach of four new species of the genus Ohtaekwangia: Ohtaekwangia histidinii sp. nov., Ohtaekwangia cretensis sp. nov., Ohtaekwangia indiensis sp. nov., Ohtaekwangia reichenbachii sp. nov. from diverse environment.</title>
        <authorList>
            <person name="Octaviana S."/>
        </authorList>
    </citation>
    <scope>NUCLEOTIDE SEQUENCE [LARGE SCALE GENOMIC DNA]</scope>
    <source>
        <strain evidence="13 14">PWU20</strain>
    </source>
</reference>
<dbReference type="Gene3D" id="3.40.50.300">
    <property type="entry name" value="P-loop containing nucleotide triphosphate hydrolases"/>
    <property type="match status" value="1"/>
</dbReference>
<dbReference type="RefSeq" id="WP_254152736.1">
    <property type="nucleotide sequence ID" value="NZ_JAHESD010000008.1"/>
</dbReference>
<name>A0ABS5VPK2_9BACT</name>
<feature type="binding site" evidence="10">
    <location>
        <begin position="178"/>
        <end position="186"/>
    </location>
    <ligand>
        <name>GTP</name>
        <dbReference type="ChEBI" id="CHEBI:37565"/>
    </ligand>
</feature>
<dbReference type="SUPFAM" id="SSF52540">
    <property type="entry name" value="P-loop containing nucleoside triphosphate hydrolases"/>
    <property type="match status" value="1"/>
</dbReference>
<keyword evidence="5 10" id="KW-0547">Nucleotide-binding</keyword>
<comment type="cofactor">
    <cofactor evidence="10">
        <name>Zn(2+)</name>
        <dbReference type="ChEBI" id="CHEBI:29105"/>
    </cofactor>
    <text evidence="10">Binds 1 zinc ion per subunit.</text>
</comment>
<dbReference type="Gene3D" id="1.10.40.50">
    <property type="entry name" value="Probable gtpase engc, domain 3"/>
    <property type="match status" value="1"/>
</dbReference>
<dbReference type="InterPro" id="IPR004881">
    <property type="entry name" value="Ribosome_biogen_GTPase_RsgA"/>
</dbReference>
<dbReference type="PANTHER" id="PTHR32120:SF11">
    <property type="entry name" value="SMALL RIBOSOMAL SUBUNIT BIOGENESIS GTPASE RSGA 1, MITOCHONDRIAL-RELATED"/>
    <property type="match status" value="1"/>
</dbReference>
<keyword evidence="9 10" id="KW-0342">GTP-binding</keyword>
<dbReference type="InterPro" id="IPR012340">
    <property type="entry name" value="NA-bd_OB-fold"/>
</dbReference>
<keyword evidence="1 10" id="KW-0963">Cytoplasm</keyword>
<proteinExistence type="inferred from homology"/>
<dbReference type="InterPro" id="IPR027417">
    <property type="entry name" value="P-loop_NTPase"/>
</dbReference>
<dbReference type="EC" id="3.6.1.-" evidence="10"/>
<keyword evidence="8 10" id="KW-0694">RNA-binding</keyword>
<feature type="binding site" evidence="10">
    <location>
        <position position="260"/>
    </location>
    <ligand>
        <name>Zn(2+)</name>
        <dbReference type="ChEBI" id="CHEBI:29105"/>
    </ligand>
</feature>
<feature type="binding site" evidence="10">
    <location>
        <position position="266"/>
    </location>
    <ligand>
        <name>Zn(2+)</name>
        <dbReference type="ChEBI" id="CHEBI:29105"/>
    </ligand>
</feature>
<keyword evidence="3 10" id="KW-0479">Metal-binding</keyword>
<evidence type="ECO:0000313" key="14">
    <source>
        <dbReference type="Proteomes" id="UP000772618"/>
    </source>
</evidence>
<dbReference type="Pfam" id="PF16745">
    <property type="entry name" value="RsgA_N"/>
    <property type="match status" value="1"/>
</dbReference>
<dbReference type="EMBL" id="JAHESD010000008">
    <property type="protein sequence ID" value="MBT1702770.1"/>
    <property type="molecule type" value="Genomic_DNA"/>
</dbReference>
<organism evidence="13 14">
    <name type="scientific">Chryseosolibacter indicus</name>
    <dbReference type="NCBI Taxonomy" id="2782351"/>
    <lineage>
        <taxon>Bacteria</taxon>
        <taxon>Pseudomonadati</taxon>
        <taxon>Bacteroidota</taxon>
        <taxon>Cytophagia</taxon>
        <taxon>Cytophagales</taxon>
        <taxon>Chryseotaleaceae</taxon>
        <taxon>Chryseosolibacter</taxon>
    </lineage>
</organism>
<evidence type="ECO:0000259" key="12">
    <source>
        <dbReference type="PROSITE" id="PS51721"/>
    </source>
</evidence>
<evidence type="ECO:0000256" key="10">
    <source>
        <dbReference type="HAMAP-Rule" id="MF_01820"/>
    </source>
</evidence>
<keyword evidence="7 10" id="KW-0862">Zinc</keyword>
<dbReference type="SUPFAM" id="SSF50249">
    <property type="entry name" value="Nucleic acid-binding proteins"/>
    <property type="match status" value="1"/>
</dbReference>
<evidence type="ECO:0000256" key="7">
    <source>
        <dbReference type="ARBA" id="ARBA00022833"/>
    </source>
</evidence>
<comment type="similarity">
    <text evidence="10">Belongs to the TRAFAC class YlqF/YawG GTPase family. RsgA subfamily.</text>
</comment>
<feature type="domain" description="EngC GTPase" evidence="11">
    <location>
        <begin position="85"/>
        <end position="234"/>
    </location>
</feature>
<keyword evidence="14" id="KW-1185">Reference proteome</keyword>
<evidence type="ECO:0000256" key="6">
    <source>
        <dbReference type="ARBA" id="ARBA00022801"/>
    </source>
</evidence>
<dbReference type="InterPro" id="IPR010914">
    <property type="entry name" value="RsgA_GTPase_dom"/>
</dbReference>
<gene>
    <name evidence="10 13" type="primary">rsgA</name>
    <name evidence="13" type="ORF">KK060_05740</name>
</gene>
<sequence>MKGQVLRSTGSFYDILAEDGNTYVCKVRGKIRLEGIKETNPVAVGDRVVFENSRDVGAITEILPRDNHILRQSIKKSAHAHVLAANVDQVMLVATIALPRTSFGFIDRFLVSAESFRIPQIIIFNKQDLLDEDSLAIQKEAIAIYENIGVTCMAITATQDDVPDLKEVLRGKTTLIAGHSGVGKSTLLNKLAPHVNQKVGEISEFSSKGMHTTTFAEMFLLEDKTFVVDTPGIKEWGLIDMEEQEISDYFPEMRELRLDCKFGSKCLHINEPKCAVIKAVEEGKIAISRYESYYSIVLGEDNRK</sequence>